<dbReference type="Proteomes" id="UP000015105">
    <property type="component" value="Chromosome 2D"/>
</dbReference>
<dbReference type="AlphaFoldDB" id="A0A453BAV0"/>
<dbReference type="InterPro" id="IPR000270">
    <property type="entry name" value="PB1_dom"/>
</dbReference>
<feature type="domain" description="PB1" evidence="2">
    <location>
        <begin position="131"/>
        <end position="229"/>
    </location>
</feature>
<dbReference type="Pfam" id="PF00564">
    <property type="entry name" value="PB1"/>
    <property type="match status" value="1"/>
</dbReference>
<dbReference type="InterPro" id="IPR053198">
    <property type="entry name" value="Gynoecium_Dev_Regulator"/>
</dbReference>
<organism evidence="3 4">
    <name type="scientific">Aegilops tauschii subsp. strangulata</name>
    <name type="common">Goatgrass</name>
    <dbReference type="NCBI Taxonomy" id="200361"/>
    <lineage>
        <taxon>Eukaryota</taxon>
        <taxon>Viridiplantae</taxon>
        <taxon>Streptophyta</taxon>
        <taxon>Embryophyta</taxon>
        <taxon>Tracheophyta</taxon>
        <taxon>Spermatophyta</taxon>
        <taxon>Magnoliopsida</taxon>
        <taxon>Liliopsida</taxon>
        <taxon>Poales</taxon>
        <taxon>Poaceae</taxon>
        <taxon>BOP clade</taxon>
        <taxon>Pooideae</taxon>
        <taxon>Triticodae</taxon>
        <taxon>Triticeae</taxon>
        <taxon>Triticinae</taxon>
        <taxon>Aegilops</taxon>
    </lineage>
</organism>
<accession>A0A453BAV0</accession>
<evidence type="ECO:0000259" key="2">
    <source>
        <dbReference type="SMART" id="SM00666"/>
    </source>
</evidence>
<feature type="compositionally biased region" description="Low complexity" evidence="1">
    <location>
        <begin position="74"/>
        <end position="92"/>
    </location>
</feature>
<evidence type="ECO:0000313" key="3">
    <source>
        <dbReference type="EnsemblPlants" id="AET2Gv20439000.1"/>
    </source>
</evidence>
<evidence type="ECO:0000256" key="1">
    <source>
        <dbReference type="SAM" id="MobiDB-lite"/>
    </source>
</evidence>
<dbReference type="SMART" id="SM00666">
    <property type="entry name" value="PB1"/>
    <property type="match status" value="1"/>
</dbReference>
<protein>
    <recommendedName>
        <fullName evidence="2">PB1 domain-containing protein</fullName>
    </recommendedName>
</protein>
<keyword evidence="4" id="KW-1185">Reference proteome</keyword>
<feature type="region of interest" description="Disordered" evidence="1">
    <location>
        <begin position="288"/>
        <end position="325"/>
    </location>
</feature>
<reference evidence="4" key="2">
    <citation type="journal article" date="2017" name="Nat. Plants">
        <title>The Aegilops tauschii genome reveals multiple impacts of transposons.</title>
        <authorList>
            <person name="Zhao G."/>
            <person name="Zou C."/>
            <person name="Li K."/>
            <person name="Wang K."/>
            <person name="Li T."/>
            <person name="Gao L."/>
            <person name="Zhang X."/>
            <person name="Wang H."/>
            <person name="Yang Z."/>
            <person name="Liu X."/>
            <person name="Jiang W."/>
            <person name="Mao L."/>
            <person name="Kong X."/>
            <person name="Jiao Y."/>
            <person name="Jia J."/>
        </authorList>
    </citation>
    <scope>NUCLEOTIDE SEQUENCE [LARGE SCALE GENOMIC DNA]</scope>
    <source>
        <strain evidence="4">cv. AL8/78</strain>
    </source>
</reference>
<name>A0A453BAV0_AEGTS</name>
<reference evidence="4" key="1">
    <citation type="journal article" date="2014" name="Science">
        <title>Ancient hybridizations among the ancestral genomes of bread wheat.</title>
        <authorList>
            <consortium name="International Wheat Genome Sequencing Consortium,"/>
            <person name="Marcussen T."/>
            <person name="Sandve S.R."/>
            <person name="Heier L."/>
            <person name="Spannagl M."/>
            <person name="Pfeifer M."/>
            <person name="Jakobsen K.S."/>
            <person name="Wulff B.B."/>
            <person name="Steuernagel B."/>
            <person name="Mayer K.F."/>
            <person name="Olsen O.A."/>
        </authorList>
    </citation>
    <scope>NUCLEOTIDE SEQUENCE [LARGE SCALE GENOMIC DNA]</scope>
    <source>
        <strain evidence="4">cv. AL8/78</strain>
    </source>
</reference>
<feature type="region of interest" description="Disordered" evidence="1">
    <location>
        <begin position="1"/>
        <end position="112"/>
    </location>
</feature>
<dbReference type="Gramene" id="AET2Gv20439000.1">
    <property type="protein sequence ID" value="AET2Gv20439000.1"/>
    <property type="gene ID" value="AET2Gv20439000"/>
</dbReference>
<dbReference type="SUPFAM" id="SSF54277">
    <property type="entry name" value="CAD &amp; PB1 domains"/>
    <property type="match status" value="1"/>
</dbReference>
<dbReference type="EnsemblPlants" id="AET2Gv20439000.1">
    <property type="protein sequence ID" value="AET2Gv20439000.1"/>
    <property type="gene ID" value="AET2Gv20439000"/>
</dbReference>
<reference evidence="3" key="3">
    <citation type="journal article" date="2017" name="Nature">
        <title>Genome sequence of the progenitor of the wheat D genome Aegilops tauschii.</title>
        <authorList>
            <person name="Luo M.C."/>
            <person name="Gu Y.Q."/>
            <person name="Puiu D."/>
            <person name="Wang H."/>
            <person name="Twardziok S.O."/>
            <person name="Deal K.R."/>
            <person name="Huo N."/>
            <person name="Zhu T."/>
            <person name="Wang L."/>
            <person name="Wang Y."/>
            <person name="McGuire P.E."/>
            <person name="Liu S."/>
            <person name="Long H."/>
            <person name="Ramasamy R.K."/>
            <person name="Rodriguez J.C."/>
            <person name="Van S.L."/>
            <person name="Yuan L."/>
            <person name="Wang Z."/>
            <person name="Xia Z."/>
            <person name="Xiao L."/>
            <person name="Anderson O.D."/>
            <person name="Ouyang S."/>
            <person name="Liang Y."/>
            <person name="Zimin A.V."/>
            <person name="Pertea G."/>
            <person name="Qi P."/>
            <person name="Bennetzen J.L."/>
            <person name="Dai X."/>
            <person name="Dawson M.W."/>
            <person name="Muller H.G."/>
            <person name="Kugler K."/>
            <person name="Rivarola-Duarte L."/>
            <person name="Spannagl M."/>
            <person name="Mayer K.F.X."/>
            <person name="Lu F.H."/>
            <person name="Bevan M.W."/>
            <person name="Leroy P."/>
            <person name="Li P."/>
            <person name="You F.M."/>
            <person name="Sun Q."/>
            <person name="Liu Z."/>
            <person name="Lyons E."/>
            <person name="Wicker T."/>
            <person name="Salzberg S.L."/>
            <person name="Devos K.M."/>
            <person name="Dvorak J."/>
        </authorList>
    </citation>
    <scope>NUCLEOTIDE SEQUENCE [LARGE SCALE GENOMIC DNA]</scope>
    <source>
        <strain evidence="3">cv. AL8/78</strain>
    </source>
</reference>
<feature type="compositionally biased region" description="Pro residues" evidence="1">
    <location>
        <begin position="47"/>
        <end position="61"/>
    </location>
</feature>
<evidence type="ECO:0000313" key="4">
    <source>
        <dbReference type="Proteomes" id="UP000015105"/>
    </source>
</evidence>
<sequence>ASPEPYYRTRKSRPPLHPPPSLSPRKLRFPNPNATLQLTPPAAAHSLPPPPRALPSPPRPAPMTSSSSHHHDASSATSTPRAGAGSTTSSNGNGNGGGGSHHHPPPPRAQPHGAACVRLMCSFGGRILPRPGDHQLRYVGGETRIVSVPRTTSHAVLFAALAKLAPALFVPGEPTPALRYQLPHDDLDALISVSSDDDVDNLMEELDRVHSLAATAIKPPRLRLFLFAASPDHPSAGAFGSVLSGVGDASSDQWFVDQLNAPPPGSIERGRSEASSIVSEVPDYLFGFDTTSEEPSPGAGAQPKSDAEVAQGDDDDDAPAPVLGAPLVPYVPESAPWPAPPPPYMAQPVYYVPVRPVHYLNAAAHGGYMPGPVYHIVGGGRNEGPGDLYSSGGVGGVYGVPRSMPPFRQVMYAPPPATEAYSVEGKPPEGESHSP</sequence>
<dbReference type="PANTHER" id="PTHR31066:SF33">
    <property type="entry name" value="OS07G0556300 PROTEIN"/>
    <property type="match status" value="1"/>
</dbReference>
<dbReference type="CDD" id="cd06410">
    <property type="entry name" value="PB1_UP2"/>
    <property type="match status" value="1"/>
</dbReference>
<proteinExistence type="predicted"/>
<reference evidence="3" key="4">
    <citation type="submission" date="2019-03" db="UniProtKB">
        <authorList>
            <consortium name="EnsemblPlants"/>
        </authorList>
    </citation>
    <scope>IDENTIFICATION</scope>
</reference>
<reference evidence="3" key="5">
    <citation type="journal article" date="2021" name="G3 (Bethesda)">
        <title>Aegilops tauschii genome assembly Aet v5.0 features greater sequence contiguity and improved annotation.</title>
        <authorList>
            <person name="Wang L."/>
            <person name="Zhu T."/>
            <person name="Rodriguez J.C."/>
            <person name="Deal K.R."/>
            <person name="Dubcovsky J."/>
            <person name="McGuire P.E."/>
            <person name="Lux T."/>
            <person name="Spannagl M."/>
            <person name="Mayer K.F.X."/>
            <person name="Baldrich P."/>
            <person name="Meyers B.C."/>
            <person name="Huo N."/>
            <person name="Gu Y.Q."/>
            <person name="Zhou H."/>
            <person name="Devos K.M."/>
            <person name="Bennetzen J.L."/>
            <person name="Unver T."/>
            <person name="Budak H."/>
            <person name="Gulick P.J."/>
            <person name="Galiba G."/>
            <person name="Kalapos B."/>
            <person name="Nelson D.R."/>
            <person name="Li P."/>
            <person name="You F.M."/>
            <person name="Luo M.C."/>
            <person name="Dvorak J."/>
        </authorList>
    </citation>
    <scope>NUCLEOTIDE SEQUENCE [LARGE SCALE GENOMIC DNA]</scope>
    <source>
        <strain evidence="3">cv. AL8/78</strain>
    </source>
</reference>
<dbReference type="PANTHER" id="PTHR31066">
    <property type="entry name" value="OS05G0427100 PROTEIN-RELATED"/>
    <property type="match status" value="1"/>
</dbReference>
<dbReference type="STRING" id="200361.A0A453BAV0"/>